<keyword evidence="3" id="KW-1185">Reference proteome</keyword>
<comment type="similarity">
    <text evidence="1">Belongs to the OBAP family.</text>
</comment>
<comment type="caution">
    <text evidence="2">The sequence shown here is derived from an EMBL/GenBank/DDBJ whole genome shotgun (WGS) entry which is preliminary data.</text>
</comment>
<dbReference type="PANTHER" id="PTHR31360:SF0">
    <property type="entry name" value="OIL BODY-ASSOCIATED PROTEIN 1B"/>
    <property type="match status" value="1"/>
</dbReference>
<name>A0A9W9DJK8_9AGAR</name>
<dbReference type="EMBL" id="JAOTPV010000017">
    <property type="protein sequence ID" value="KAJ4473563.1"/>
    <property type="molecule type" value="Genomic_DNA"/>
</dbReference>
<protein>
    <recommendedName>
        <fullName evidence="4">DUF1264-domain-containing protein</fullName>
    </recommendedName>
</protein>
<dbReference type="OrthoDB" id="1901244at2759"/>
<dbReference type="InterPro" id="IPR010686">
    <property type="entry name" value="OBAP-like"/>
</dbReference>
<dbReference type="Pfam" id="PF06884">
    <property type="entry name" value="DUF1264"/>
    <property type="match status" value="1"/>
</dbReference>
<sequence>MSQTSVPHDPNTAVAGEPITVGEKTFDTLQQTAFSFKPIANIKQALCAVHPYAAEPSRVVPAYHYCTHNISSDLHQSNEPSARLIGMEYIITEKFFKMLDNEEKRLWHSHKYEIESGGFFNTTILTPSHIDHFGETLHSLSDFVRRHGASLRGRSCETCPTER</sequence>
<evidence type="ECO:0008006" key="4">
    <source>
        <dbReference type="Google" id="ProtNLM"/>
    </source>
</evidence>
<evidence type="ECO:0000256" key="1">
    <source>
        <dbReference type="ARBA" id="ARBA00009740"/>
    </source>
</evidence>
<organism evidence="2 3">
    <name type="scientific">Lentinula aciculospora</name>
    <dbReference type="NCBI Taxonomy" id="153920"/>
    <lineage>
        <taxon>Eukaryota</taxon>
        <taxon>Fungi</taxon>
        <taxon>Dikarya</taxon>
        <taxon>Basidiomycota</taxon>
        <taxon>Agaricomycotina</taxon>
        <taxon>Agaricomycetes</taxon>
        <taxon>Agaricomycetidae</taxon>
        <taxon>Agaricales</taxon>
        <taxon>Marasmiineae</taxon>
        <taxon>Omphalotaceae</taxon>
        <taxon>Lentinula</taxon>
    </lineage>
</organism>
<reference evidence="2" key="1">
    <citation type="submission" date="2022-08" db="EMBL/GenBank/DDBJ databases">
        <title>A Global Phylogenomic Analysis of the Shiitake Genus Lentinula.</title>
        <authorList>
            <consortium name="DOE Joint Genome Institute"/>
            <person name="Sierra-Patev S."/>
            <person name="Min B."/>
            <person name="Naranjo-Ortiz M."/>
            <person name="Looney B."/>
            <person name="Konkel Z."/>
            <person name="Slot J.C."/>
            <person name="Sakamoto Y."/>
            <person name="Steenwyk J.L."/>
            <person name="Rokas A."/>
            <person name="Carro J."/>
            <person name="Camarero S."/>
            <person name="Ferreira P."/>
            <person name="Molpeceres G."/>
            <person name="Ruiz-Duenas F.J."/>
            <person name="Serrano A."/>
            <person name="Henrissat B."/>
            <person name="Drula E."/>
            <person name="Hughes K.W."/>
            <person name="Mata J.L."/>
            <person name="Ishikawa N.K."/>
            <person name="Vargas-Isla R."/>
            <person name="Ushijima S."/>
            <person name="Smith C.A."/>
            <person name="Ahrendt S."/>
            <person name="Andreopoulos W."/>
            <person name="He G."/>
            <person name="Labutti K."/>
            <person name="Lipzen A."/>
            <person name="Ng V."/>
            <person name="Riley R."/>
            <person name="Sandor L."/>
            <person name="Barry K."/>
            <person name="Martinez A.T."/>
            <person name="Xiao Y."/>
            <person name="Gibbons J.G."/>
            <person name="Terashima K."/>
            <person name="Grigoriev I.V."/>
            <person name="Hibbett D.S."/>
        </authorList>
    </citation>
    <scope>NUCLEOTIDE SEQUENCE</scope>
    <source>
        <strain evidence="2">JLM2183</strain>
    </source>
</reference>
<dbReference type="Proteomes" id="UP001150266">
    <property type="component" value="Unassembled WGS sequence"/>
</dbReference>
<accession>A0A9W9DJK8</accession>
<proteinExistence type="inferred from homology"/>
<evidence type="ECO:0000313" key="2">
    <source>
        <dbReference type="EMBL" id="KAJ4473563.1"/>
    </source>
</evidence>
<dbReference type="PANTHER" id="PTHR31360">
    <property type="match status" value="1"/>
</dbReference>
<evidence type="ECO:0000313" key="3">
    <source>
        <dbReference type="Proteomes" id="UP001150266"/>
    </source>
</evidence>
<dbReference type="AlphaFoldDB" id="A0A9W9DJK8"/>
<gene>
    <name evidence="2" type="ORF">J3R30DRAFT_692057</name>
</gene>